<evidence type="ECO:0000256" key="3">
    <source>
        <dbReference type="SAM" id="Coils"/>
    </source>
</evidence>
<dbReference type="InterPro" id="IPR050465">
    <property type="entry name" value="UPF0194_transport"/>
</dbReference>
<protein>
    <submittedName>
        <fullName evidence="6">HlyD family efflux transporter periplasmic adaptor subunit</fullName>
    </submittedName>
</protein>
<dbReference type="GO" id="GO:0030313">
    <property type="term" value="C:cell envelope"/>
    <property type="evidence" value="ECO:0007669"/>
    <property type="project" value="UniProtKB-SubCell"/>
</dbReference>
<evidence type="ECO:0000259" key="5">
    <source>
        <dbReference type="Pfam" id="PF25967"/>
    </source>
</evidence>
<proteinExistence type="predicted"/>
<organism evidence="6 7">
    <name type="scientific">Alkalicaulis satelles</name>
    <dbReference type="NCBI Taxonomy" id="2609175"/>
    <lineage>
        <taxon>Bacteria</taxon>
        <taxon>Pseudomonadati</taxon>
        <taxon>Pseudomonadota</taxon>
        <taxon>Alphaproteobacteria</taxon>
        <taxon>Maricaulales</taxon>
        <taxon>Maricaulaceae</taxon>
        <taxon>Alkalicaulis</taxon>
    </lineage>
</organism>
<keyword evidence="4" id="KW-0472">Membrane</keyword>
<evidence type="ECO:0000256" key="1">
    <source>
        <dbReference type="ARBA" id="ARBA00004196"/>
    </source>
</evidence>
<comment type="caution">
    <text evidence="6">The sequence shown here is derived from an EMBL/GenBank/DDBJ whole genome shotgun (WGS) entry which is preliminary data.</text>
</comment>
<dbReference type="SUPFAM" id="SSF111369">
    <property type="entry name" value="HlyD-like secretion proteins"/>
    <property type="match status" value="1"/>
</dbReference>
<dbReference type="PANTHER" id="PTHR32347:SF23">
    <property type="entry name" value="BLL5650 PROTEIN"/>
    <property type="match status" value="1"/>
</dbReference>
<sequence>MASLTERLRVRPGRLVIAAAMGMLAVTGLVWLATFGDGGDQAANARSIEVRPAPFTLYAHFTGHIIPGDQAEIAAPFDGTVRQVHFSFGDQVARDDLLITFDPADVARARAEAEAAWLRAEDAMDRIESWSEGAEMRRARRALESADTDLRDAERRLEETAALFERGLVSRNELEGLVQQERSRRRAFVQAQEELAETRRRGEGTERRIAYLEREMARAQMQTVDDGAVTEIRAPSYGVIVRPSTGREADETGTVSLRVSRGQVLAVIASPDGLAVQFHLDEGDLGIVSPGQPVSVSGPGFDGAQLSGRISGVSGQAERGGRDAMARFAAHIRLDPLEPDAAERVRIGMTAHIRVITYHSEAALVIPPEAVQGGSGGAWVMVRDDAHNAAERRDIQIGRVGPAGVEVLAGLEPGHVVIW</sequence>
<evidence type="ECO:0000313" key="7">
    <source>
        <dbReference type="Proteomes" id="UP000325122"/>
    </source>
</evidence>
<evidence type="ECO:0000256" key="2">
    <source>
        <dbReference type="ARBA" id="ARBA00023054"/>
    </source>
</evidence>
<accession>A0A5M6ZEV6</accession>
<dbReference type="PANTHER" id="PTHR32347">
    <property type="entry name" value="EFFLUX SYSTEM COMPONENT YKNX-RELATED"/>
    <property type="match status" value="1"/>
</dbReference>
<reference evidence="6 7" key="1">
    <citation type="submission" date="2019-09" db="EMBL/GenBank/DDBJ databases">
        <authorList>
            <person name="Kevbrin V."/>
            <person name="Grouzdev D.S."/>
        </authorList>
    </citation>
    <scope>NUCLEOTIDE SEQUENCE [LARGE SCALE GENOMIC DNA]</scope>
    <source>
        <strain evidence="6 7">G-192</strain>
    </source>
</reference>
<keyword evidence="2 3" id="KW-0175">Coiled coil</keyword>
<evidence type="ECO:0000256" key="4">
    <source>
        <dbReference type="SAM" id="Phobius"/>
    </source>
</evidence>
<dbReference type="AlphaFoldDB" id="A0A5M6ZEV6"/>
<keyword evidence="7" id="KW-1185">Reference proteome</keyword>
<name>A0A5M6ZEV6_9PROT</name>
<dbReference type="EMBL" id="VWOJ01000003">
    <property type="protein sequence ID" value="KAA5802287.1"/>
    <property type="molecule type" value="Genomic_DNA"/>
</dbReference>
<dbReference type="Pfam" id="PF25967">
    <property type="entry name" value="RND-MFP_C"/>
    <property type="match status" value="1"/>
</dbReference>
<dbReference type="Proteomes" id="UP000325122">
    <property type="component" value="Unassembled WGS sequence"/>
</dbReference>
<feature type="domain" description="Multidrug resistance protein MdtA-like C-terminal permuted SH3" evidence="5">
    <location>
        <begin position="363"/>
        <end position="418"/>
    </location>
</feature>
<dbReference type="InterPro" id="IPR058627">
    <property type="entry name" value="MdtA-like_C"/>
</dbReference>
<evidence type="ECO:0000313" key="6">
    <source>
        <dbReference type="EMBL" id="KAA5802287.1"/>
    </source>
</evidence>
<dbReference type="RefSeq" id="WP_150023538.1">
    <property type="nucleotide sequence ID" value="NZ_VWOJ01000003.1"/>
</dbReference>
<gene>
    <name evidence="6" type="ORF">F1654_10680</name>
</gene>
<feature type="coiled-coil region" evidence="3">
    <location>
        <begin position="136"/>
        <end position="163"/>
    </location>
</feature>
<dbReference type="Gene3D" id="2.40.30.170">
    <property type="match status" value="1"/>
</dbReference>
<keyword evidence="4" id="KW-0812">Transmembrane</keyword>
<comment type="subcellular location">
    <subcellularLocation>
        <location evidence="1">Cell envelope</location>
    </subcellularLocation>
</comment>
<dbReference type="Gene3D" id="2.40.50.100">
    <property type="match status" value="1"/>
</dbReference>
<keyword evidence="4" id="KW-1133">Transmembrane helix</keyword>
<feature type="transmembrane region" description="Helical" evidence="4">
    <location>
        <begin position="12"/>
        <end position="33"/>
    </location>
</feature>
<dbReference type="Gene3D" id="2.40.420.20">
    <property type="match status" value="1"/>
</dbReference>